<dbReference type="GO" id="GO:0140359">
    <property type="term" value="F:ABC-type transporter activity"/>
    <property type="evidence" value="ECO:0007669"/>
    <property type="project" value="InterPro"/>
</dbReference>
<evidence type="ECO:0000256" key="1">
    <source>
        <dbReference type="ARBA" id="ARBA00004141"/>
    </source>
</evidence>
<feature type="transmembrane region" description="Helical" evidence="5">
    <location>
        <begin position="585"/>
        <end position="610"/>
    </location>
</feature>
<dbReference type="KEGG" id="npi:G7071_04190"/>
<dbReference type="InterPro" id="IPR051328">
    <property type="entry name" value="T7SS_ABC-Transporter"/>
</dbReference>
<dbReference type="PANTHER" id="PTHR43077">
    <property type="entry name" value="TRANSPORT PERMEASE YVFS-RELATED"/>
    <property type="match status" value="1"/>
</dbReference>
<evidence type="ECO:0000256" key="4">
    <source>
        <dbReference type="ARBA" id="ARBA00023136"/>
    </source>
</evidence>
<dbReference type="EMBL" id="CP049866">
    <property type="protein sequence ID" value="QIK74742.1"/>
    <property type="molecule type" value="Genomic_DNA"/>
</dbReference>
<comment type="subcellular location">
    <subcellularLocation>
        <location evidence="1">Membrane</location>
        <topology evidence="1">Multi-pass membrane protein</topology>
    </subcellularLocation>
</comment>
<dbReference type="AlphaFoldDB" id="A0A6G7YD43"/>
<keyword evidence="3 5" id="KW-1133">Transmembrane helix</keyword>
<dbReference type="InterPro" id="IPR017500">
    <property type="entry name" value="Phage_infect_YhgE_N"/>
</dbReference>
<dbReference type="InterPro" id="IPR017501">
    <property type="entry name" value="Phage_infect_YhgE_C"/>
</dbReference>
<name>A0A6G7YD43_9ACTN</name>
<dbReference type="InterPro" id="IPR013525">
    <property type="entry name" value="ABC2_TM"/>
</dbReference>
<feature type="transmembrane region" description="Helical" evidence="5">
    <location>
        <begin position="646"/>
        <end position="665"/>
    </location>
</feature>
<feature type="domain" description="ABC-2 type transporter transmembrane" evidence="6">
    <location>
        <begin position="536"/>
        <end position="717"/>
    </location>
</feature>
<organism evidence="7 8">
    <name type="scientific">Nocardioides piscis</name>
    <dbReference type="NCBI Taxonomy" id="2714938"/>
    <lineage>
        <taxon>Bacteria</taxon>
        <taxon>Bacillati</taxon>
        <taxon>Actinomycetota</taxon>
        <taxon>Actinomycetes</taxon>
        <taxon>Propionibacteriales</taxon>
        <taxon>Nocardioidaceae</taxon>
        <taxon>Nocardioides</taxon>
    </lineage>
</organism>
<evidence type="ECO:0000256" key="3">
    <source>
        <dbReference type="ARBA" id="ARBA00022989"/>
    </source>
</evidence>
<keyword evidence="2 5" id="KW-0812">Transmembrane</keyword>
<dbReference type="InterPro" id="IPR023908">
    <property type="entry name" value="xxxLxxG_rpt"/>
</dbReference>
<evidence type="ECO:0000256" key="5">
    <source>
        <dbReference type="SAM" id="Phobius"/>
    </source>
</evidence>
<feature type="transmembrane region" description="Helical" evidence="5">
    <location>
        <begin position="616"/>
        <end position="639"/>
    </location>
</feature>
<dbReference type="SUPFAM" id="SSF101967">
    <property type="entry name" value="Adhesin YadA, collagen-binding domain"/>
    <property type="match status" value="1"/>
</dbReference>
<evidence type="ECO:0000313" key="8">
    <source>
        <dbReference type="Proteomes" id="UP000502035"/>
    </source>
</evidence>
<keyword evidence="4 5" id="KW-0472">Membrane</keyword>
<sequence length="738" mass="74212">MPWFELARFRRSRATKGAVVAIVLVPLIYGSLYVLANWNPSDNLDRLHAAVVNNDEIVTVGSGKDETDVALGRVLAAELVSSDDENNYDWRLTNAKDAAAGLADGDYAAVLTIPAEFSADAVSVSGNDATDTRTGHLGWETNDAYNYINGNITSSLAARATGSLSDQVTEQYLDGLYQGFNDTHKSLKQASVGAADLAAGSVSLASGAGRVSDGARQVSIGTTELAVGAGTLDASARQLAGGSGELSDATTQLAQGASALSSSARQLDQGATKVSRGAGQVAAGSRKLATNADALRDGATNVASGADQLSRGLDTTSGSANQVSAGAGSYAAQMRQLADACPPSPALATYCANVRQAAAGADQLAVSTTALATGVSTLATGADPLVAGSARVASGADDLADGAATLSEGASSVASGTRDVAAGAGRLSQGARRLNEGAGRTDDGAAQLTSGLGQLQQGTGTLASKSTQLAAGGVEVAAGADEVAAGSDDVATGSRDLDAGLAQGVLDVPTYKAEDRITLAQAAAEPVQADVVRAHAVKNNGAALAPYFSSLALWVGALAIYLMLRPLSARLLGTTTPAWRVALAGFVPGATLALVQVGLLVGVLELVVGIEAADPWRLLGVAVVTSVTFVAINQALIALFGSAGRFLALIFVALQLTAAGGTYPVETAPGFFSAISAWMPMTHAVQAMRNAIAGGDAAMAGDVAALVLWMVAALVVSTLAASKRRNVTQHALHPALVM</sequence>
<protein>
    <submittedName>
        <fullName evidence="7">YhgE/Pip domain-containing protein</fullName>
    </submittedName>
</protein>
<dbReference type="RefSeq" id="WP_166315253.1">
    <property type="nucleotide sequence ID" value="NZ_CP049866.1"/>
</dbReference>
<evidence type="ECO:0000256" key="2">
    <source>
        <dbReference type="ARBA" id="ARBA00022692"/>
    </source>
</evidence>
<dbReference type="NCBIfam" id="TIGR03057">
    <property type="entry name" value="xxxLxxG_by_4"/>
    <property type="match status" value="2"/>
</dbReference>
<evidence type="ECO:0000259" key="6">
    <source>
        <dbReference type="Pfam" id="PF12698"/>
    </source>
</evidence>
<dbReference type="InterPro" id="IPR011049">
    <property type="entry name" value="Serralysin-like_metalloprot_C"/>
</dbReference>
<dbReference type="PANTHER" id="PTHR43077:SF5">
    <property type="entry name" value="PHAGE INFECTION PROTEIN"/>
    <property type="match status" value="1"/>
</dbReference>
<feature type="domain" description="ABC-2 type transporter transmembrane" evidence="6">
    <location>
        <begin position="20"/>
        <end position="182"/>
    </location>
</feature>
<keyword evidence="8" id="KW-1185">Reference proteome</keyword>
<dbReference type="NCBIfam" id="TIGR03062">
    <property type="entry name" value="pip_yhgE_Cterm"/>
    <property type="match status" value="1"/>
</dbReference>
<dbReference type="NCBIfam" id="TIGR03061">
    <property type="entry name" value="pip_yhgE_Nterm"/>
    <property type="match status" value="1"/>
</dbReference>
<dbReference type="GO" id="GO:0016020">
    <property type="term" value="C:membrane"/>
    <property type="evidence" value="ECO:0007669"/>
    <property type="project" value="UniProtKB-SubCell"/>
</dbReference>
<accession>A0A6G7YD43</accession>
<reference evidence="7 8" key="1">
    <citation type="submission" date="2020-03" db="EMBL/GenBank/DDBJ databases">
        <title>Nocardioides sp. nov., isolated from fish.</title>
        <authorList>
            <person name="Hyun D.-W."/>
            <person name="Bae J.-W."/>
        </authorList>
    </citation>
    <scope>NUCLEOTIDE SEQUENCE [LARGE SCALE GENOMIC DNA]</scope>
    <source>
        <strain evidence="7 8">HDW12A</strain>
    </source>
</reference>
<dbReference type="Gene3D" id="1.10.287.950">
    <property type="entry name" value="Methyl-accepting chemotaxis protein"/>
    <property type="match status" value="1"/>
</dbReference>
<dbReference type="Proteomes" id="UP000502035">
    <property type="component" value="Chromosome"/>
</dbReference>
<feature type="transmembrane region" description="Helical" evidence="5">
    <location>
        <begin position="544"/>
        <end position="564"/>
    </location>
</feature>
<evidence type="ECO:0000313" key="7">
    <source>
        <dbReference type="EMBL" id="QIK74742.1"/>
    </source>
</evidence>
<dbReference type="Pfam" id="PF12698">
    <property type="entry name" value="ABC2_membrane_3"/>
    <property type="match status" value="2"/>
</dbReference>
<gene>
    <name evidence="7" type="ORF">G7071_04190</name>
</gene>
<feature type="transmembrane region" description="Helical" evidence="5">
    <location>
        <begin position="703"/>
        <end position="721"/>
    </location>
</feature>
<proteinExistence type="predicted"/>